<proteinExistence type="predicted"/>
<comment type="caution">
    <text evidence="1">The sequence shown here is derived from an EMBL/GenBank/DDBJ whole genome shotgun (WGS) entry which is preliminary data.</text>
</comment>
<organism evidence="1 2">
    <name type="scientific">Irpex rosettiformis</name>
    <dbReference type="NCBI Taxonomy" id="378272"/>
    <lineage>
        <taxon>Eukaryota</taxon>
        <taxon>Fungi</taxon>
        <taxon>Dikarya</taxon>
        <taxon>Basidiomycota</taxon>
        <taxon>Agaricomycotina</taxon>
        <taxon>Agaricomycetes</taxon>
        <taxon>Polyporales</taxon>
        <taxon>Irpicaceae</taxon>
        <taxon>Irpex</taxon>
    </lineage>
</organism>
<protein>
    <submittedName>
        <fullName evidence="1">NAD(P)-binding protein</fullName>
    </submittedName>
</protein>
<keyword evidence="2" id="KW-1185">Reference proteome</keyword>
<dbReference type="EMBL" id="MU274939">
    <property type="protein sequence ID" value="KAI0084689.1"/>
    <property type="molecule type" value="Genomic_DNA"/>
</dbReference>
<dbReference type="Proteomes" id="UP001055072">
    <property type="component" value="Unassembled WGS sequence"/>
</dbReference>
<evidence type="ECO:0000313" key="2">
    <source>
        <dbReference type="Proteomes" id="UP001055072"/>
    </source>
</evidence>
<reference evidence="1" key="1">
    <citation type="journal article" date="2021" name="Environ. Microbiol.">
        <title>Gene family expansions and transcriptome signatures uncover fungal adaptations to wood decay.</title>
        <authorList>
            <person name="Hage H."/>
            <person name="Miyauchi S."/>
            <person name="Viragh M."/>
            <person name="Drula E."/>
            <person name="Min B."/>
            <person name="Chaduli D."/>
            <person name="Navarro D."/>
            <person name="Favel A."/>
            <person name="Norest M."/>
            <person name="Lesage-Meessen L."/>
            <person name="Balint B."/>
            <person name="Merenyi Z."/>
            <person name="de Eugenio L."/>
            <person name="Morin E."/>
            <person name="Martinez A.T."/>
            <person name="Baldrian P."/>
            <person name="Stursova M."/>
            <person name="Martinez M.J."/>
            <person name="Novotny C."/>
            <person name="Magnuson J.K."/>
            <person name="Spatafora J.W."/>
            <person name="Maurice S."/>
            <person name="Pangilinan J."/>
            <person name="Andreopoulos W."/>
            <person name="LaButti K."/>
            <person name="Hundley H."/>
            <person name="Na H."/>
            <person name="Kuo A."/>
            <person name="Barry K."/>
            <person name="Lipzen A."/>
            <person name="Henrissat B."/>
            <person name="Riley R."/>
            <person name="Ahrendt S."/>
            <person name="Nagy L.G."/>
            <person name="Grigoriev I.V."/>
            <person name="Martin F."/>
            <person name="Rosso M.N."/>
        </authorList>
    </citation>
    <scope>NUCLEOTIDE SEQUENCE</scope>
    <source>
        <strain evidence="1">CBS 384.51</strain>
    </source>
</reference>
<name>A0ACB8TS60_9APHY</name>
<accession>A0ACB8TS60</accession>
<evidence type="ECO:0000313" key="1">
    <source>
        <dbReference type="EMBL" id="KAI0084689.1"/>
    </source>
</evidence>
<gene>
    <name evidence="1" type="ORF">BDY19DRAFT_997428</name>
</gene>
<sequence length="519" mass="57060">MFSSVQTVSLLLALISLLTIVYVRINDAKLTRLPPEALAISPHRWKDEEIRETYARLKDGPKSLLEGKLPPKSGRRYIITGGAGFLGGWIILHLLQRGEDPRRIRVLDIRKPVREDLQPENVGPVDFILVDVANRQQVEDAFCKAWPDDGRAPGEPEPELTVFHTAATIRFFERHPDLLHLSEAVNVHGTQNVLDAARLVGARTFVSTSSGSVSVRSTRLWLLPWEKEPEFFTQVISDKNAPFKQHDHFFSNYAVSKLNAEGRVRAADKSKSGDGIIRTGCIRPGNGIFGPGGDLIAGAYLVKKYNPTWVGSILQSFIFVENCSLTHLLYEQRLIELENGSKNPDIGGQAFVVADAGPPPTFGDLHRALNLLSNGETTFPHFSPTAMLGIAHLVESYYLTRRFLLGSPLAFIARLMPAVVGDIVFLQPSMFSLTDVHLYFDDSRARDPPEKGGLGYPDNCTTLVGVCQVVVDHFRTGGKGTAREIVGHKAMEQSSLMGAEQAVGDVVGRIGAGVQEARI</sequence>